<dbReference type="Pfam" id="PF00041">
    <property type="entry name" value="fn3"/>
    <property type="match status" value="1"/>
</dbReference>
<feature type="signal peptide" evidence="1">
    <location>
        <begin position="1"/>
        <end position="24"/>
    </location>
</feature>
<dbReference type="InterPro" id="IPR042447">
    <property type="entry name" value="Anosmin-1"/>
</dbReference>
<dbReference type="InterPro" id="IPR003961">
    <property type="entry name" value="FN3_dom"/>
</dbReference>
<evidence type="ECO:0000313" key="4">
    <source>
        <dbReference type="Proteomes" id="UP000494040"/>
    </source>
</evidence>
<dbReference type="GO" id="GO:0009986">
    <property type="term" value="C:cell surface"/>
    <property type="evidence" value="ECO:0007669"/>
    <property type="project" value="TreeGrafter"/>
</dbReference>
<evidence type="ECO:0000313" key="3">
    <source>
        <dbReference type="EnsemblMetazoa" id="XP_014239431.1"/>
    </source>
</evidence>
<feature type="domain" description="Fibronectin type-III" evidence="2">
    <location>
        <begin position="110"/>
        <end position="201"/>
    </location>
</feature>
<dbReference type="CDD" id="cd00063">
    <property type="entry name" value="FN3"/>
    <property type="match status" value="2"/>
</dbReference>
<dbReference type="PANTHER" id="PTHR14131:SF5">
    <property type="entry name" value="ANOSMIN-1"/>
    <property type="match status" value="1"/>
</dbReference>
<dbReference type="InterPro" id="IPR013783">
    <property type="entry name" value="Ig-like_fold"/>
</dbReference>
<dbReference type="GO" id="GO:0030182">
    <property type="term" value="P:neuron differentiation"/>
    <property type="evidence" value="ECO:0007669"/>
    <property type="project" value="TreeGrafter"/>
</dbReference>
<dbReference type="SUPFAM" id="SSF49265">
    <property type="entry name" value="Fibronectin type III"/>
    <property type="match status" value="1"/>
</dbReference>
<feature type="domain" description="Fibronectin type-III" evidence="2">
    <location>
        <begin position="219"/>
        <end position="315"/>
    </location>
</feature>
<evidence type="ECO:0000259" key="2">
    <source>
        <dbReference type="SMART" id="SM00060"/>
    </source>
</evidence>
<dbReference type="RefSeq" id="XP_014239431.1">
    <property type="nucleotide sequence ID" value="XM_014383945.2"/>
</dbReference>
<name>A0A8I6RAC3_CIMLE</name>
<keyword evidence="1" id="KW-0732">Signal</keyword>
<dbReference type="CTD" id="42865"/>
<feature type="chain" id="PRO_5035312687" description="Fibronectin type-III domain-containing protein" evidence="1">
    <location>
        <begin position="25"/>
        <end position="446"/>
    </location>
</feature>
<feature type="domain" description="Fibronectin type-III" evidence="2">
    <location>
        <begin position="349"/>
        <end position="423"/>
    </location>
</feature>
<dbReference type="AlphaFoldDB" id="A0A8I6RAC3"/>
<accession>A0A8I6RAC3</accession>
<protein>
    <recommendedName>
        <fullName evidence="2">Fibronectin type-III domain-containing protein</fullName>
    </recommendedName>
</protein>
<dbReference type="Proteomes" id="UP000494040">
    <property type="component" value="Unassembled WGS sequence"/>
</dbReference>
<organism evidence="3 4">
    <name type="scientific">Cimex lectularius</name>
    <name type="common">Bed bug</name>
    <name type="synonym">Acanthia lectularia</name>
    <dbReference type="NCBI Taxonomy" id="79782"/>
    <lineage>
        <taxon>Eukaryota</taxon>
        <taxon>Metazoa</taxon>
        <taxon>Ecdysozoa</taxon>
        <taxon>Arthropoda</taxon>
        <taxon>Hexapoda</taxon>
        <taxon>Insecta</taxon>
        <taxon>Pterygota</taxon>
        <taxon>Neoptera</taxon>
        <taxon>Paraneoptera</taxon>
        <taxon>Hemiptera</taxon>
        <taxon>Heteroptera</taxon>
        <taxon>Panheteroptera</taxon>
        <taxon>Cimicomorpha</taxon>
        <taxon>Cimicidae</taxon>
        <taxon>Cimex</taxon>
    </lineage>
</organism>
<dbReference type="SMART" id="SM00060">
    <property type="entry name" value="FN3"/>
    <property type="match status" value="3"/>
</dbReference>
<dbReference type="InterPro" id="IPR036116">
    <property type="entry name" value="FN3_sf"/>
</dbReference>
<dbReference type="GeneID" id="106660909"/>
<evidence type="ECO:0000256" key="1">
    <source>
        <dbReference type="SAM" id="SignalP"/>
    </source>
</evidence>
<dbReference type="KEGG" id="clec:106660909"/>
<keyword evidence="4" id="KW-1185">Reference proteome</keyword>
<dbReference type="EnsemblMetazoa" id="XM_014383945.2">
    <property type="protein sequence ID" value="XP_014239431.1"/>
    <property type="gene ID" value="LOC106660909"/>
</dbReference>
<sequence>MQPSWAEVFALFAVLASLAFHSHGSNHHRELREYWCKMNCKKSNASEACVYSCMEQSSQFTCNKTLNSKHDVCSKTSCTDWSCEEGTICCEDKCGMSCLKPDPDLSPEIPEIPTNVTVIESDKGLSVAIHWVSFSNNDTYFYVQKRHYTGCKYISYFMREWEPLKNKGMKNGIVGRMTTFPIKLGTWYQFRVAAVNRHGAFGFSKPSKPFRSSLDPHEPEEPSDLTFQAIKMAAKTGKIWGILTWKAPNSMMPIQKYTIFVSERIAGNHTRPEKGSTFTKEMKVRSERTNVKIKNLDPKLSYLLQVMAHAKCGKKELNSGKGKLFVKNIGELLKNVSSTNLLSYKNTLVLRVGKVKQNKNAKANVKISWKARDNSKYAVSWKKDRYDSRTIQIVQSTNYIELKDLDLKQKYDVTVTESTEGRKAKRVGKVSLFTNPACNKLRGHLC</sequence>
<reference evidence="3" key="1">
    <citation type="submission" date="2022-01" db="UniProtKB">
        <authorList>
            <consortium name="EnsemblMetazoa"/>
        </authorList>
    </citation>
    <scope>IDENTIFICATION</scope>
</reference>
<proteinExistence type="predicted"/>
<dbReference type="OrthoDB" id="9985779at2759"/>
<dbReference type="Gene3D" id="2.60.40.10">
    <property type="entry name" value="Immunoglobulins"/>
    <property type="match status" value="2"/>
</dbReference>
<dbReference type="PANTHER" id="PTHR14131">
    <property type="entry name" value="ANOSMIN"/>
    <property type="match status" value="1"/>
</dbReference>
<dbReference type="OMA" id="EGTICCE"/>